<reference evidence="1" key="1">
    <citation type="submission" date="2014-11" db="EMBL/GenBank/DDBJ databases">
        <authorList>
            <person name="Amaro Gonzalez C."/>
        </authorList>
    </citation>
    <scope>NUCLEOTIDE SEQUENCE</scope>
</reference>
<sequence length="46" mass="5270">MPHCTLYITQACNGTARLGNPNPHYKPSSPFLFCKILQRYFNLSLI</sequence>
<name>A0A0E9VRX3_ANGAN</name>
<dbReference type="AlphaFoldDB" id="A0A0E9VRX3"/>
<organism evidence="1">
    <name type="scientific">Anguilla anguilla</name>
    <name type="common">European freshwater eel</name>
    <name type="synonym">Muraena anguilla</name>
    <dbReference type="NCBI Taxonomy" id="7936"/>
    <lineage>
        <taxon>Eukaryota</taxon>
        <taxon>Metazoa</taxon>
        <taxon>Chordata</taxon>
        <taxon>Craniata</taxon>
        <taxon>Vertebrata</taxon>
        <taxon>Euteleostomi</taxon>
        <taxon>Actinopterygii</taxon>
        <taxon>Neopterygii</taxon>
        <taxon>Teleostei</taxon>
        <taxon>Anguilliformes</taxon>
        <taxon>Anguillidae</taxon>
        <taxon>Anguilla</taxon>
    </lineage>
</organism>
<reference evidence="1" key="2">
    <citation type="journal article" date="2015" name="Fish Shellfish Immunol.">
        <title>Early steps in the European eel (Anguilla anguilla)-Vibrio vulnificus interaction in the gills: Role of the RtxA13 toxin.</title>
        <authorList>
            <person name="Callol A."/>
            <person name="Pajuelo D."/>
            <person name="Ebbesson L."/>
            <person name="Teles M."/>
            <person name="MacKenzie S."/>
            <person name="Amaro C."/>
        </authorList>
    </citation>
    <scope>NUCLEOTIDE SEQUENCE</scope>
</reference>
<proteinExistence type="predicted"/>
<accession>A0A0E9VRX3</accession>
<protein>
    <submittedName>
        <fullName evidence="1">Uncharacterized protein</fullName>
    </submittedName>
</protein>
<dbReference type="EMBL" id="GBXM01028539">
    <property type="protein sequence ID" value="JAH80038.1"/>
    <property type="molecule type" value="Transcribed_RNA"/>
</dbReference>
<evidence type="ECO:0000313" key="1">
    <source>
        <dbReference type="EMBL" id="JAH80038.1"/>
    </source>
</evidence>